<comment type="caution">
    <text evidence="2">The sequence shown here is derived from an EMBL/GenBank/DDBJ whole genome shotgun (WGS) entry which is preliminary data.</text>
</comment>
<organism evidence="2 3">
    <name type="scientific">Flavobacterium chungnamense</name>
    <dbReference type="NCBI Taxonomy" id="706182"/>
    <lineage>
        <taxon>Bacteria</taxon>
        <taxon>Pseudomonadati</taxon>
        <taxon>Bacteroidota</taxon>
        <taxon>Flavobacteriia</taxon>
        <taxon>Flavobacteriales</taxon>
        <taxon>Flavobacteriaceae</taxon>
        <taxon>Flavobacterium</taxon>
    </lineage>
</organism>
<accession>A0ABP7URJ1</accession>
<keyword evidence="3" id="KW-1185">Reference proteome</keyword>
<keyword evidence="1" id="KW-0732">Signal</keyword>
<dbReference type="EMBL" id="BAABCS010000016">
    <property type="protein sequence ID" value="GAA4050832.1"/>
    <property type="molecule type" value="Genomic_DNA"/>
</dbReference>
<name>A0ABP7URJ1_9FLAO</name>
<protein>
    <submittedName>
        <fullName evidence="2">DUF4292 domain-containing protein</fullName>
    </submittedName>
</protein>
<evidence type="ECO:0000313" key="2">
    <source>
        <dbReference type="EMBL" id="GAA4050832.1"/>
    </source>
</evidence>
<feature type="chain" id="PRO_5046574270" evidence="1">
    <location>
        <begin position="23"/>
        <end position="257"/>
    </location>
</feature>
<sequence>MKKYFVLFVVIFLASCKPKAILAEGSASNTLSADKIIENHYNNKTDFSTLYIKAGARYEDEKNTQNVTAEIRIKKNEKILVSIRVLGITMAKALITPTSVQYYEKIGNKYFEGNYEGLSQWLGTDLDYNKVQNMFLGKALDDLHKEKYAVAIIEKLYKLESKPEEKTNKSFYFESENFLIKRQEINQPFQDRTLQIAYPDYKKHNEMILPLSLAIDARQKKGNTKIDIEYKTVTFNEDLSFPYSVPEGYERIYIDKI</sequence>
<dbReference type="Pfam" id="PF14125">
    <property type="entry name" value="DUF4292"/>
    <property type="match status" value="1"/>
</dbReference>
<dbReference type="Gene3D" id="2.50.20.10">
    <property type="entry name" value="Lipoprotein localisation LolA/LolB/LppX"/>
    <property type="match status" value="1"/>
</dbReference>
<dbReference type="PROSITE" id="PS51257">
    <property type="entry name" value="PROKAR_LIPOPROTEIN"/>
    <property type="match status" value="1"/>
</dbReference>
<proteinExistence type="predicted"/>
<gene>
    <name evidence="2" type="ORF">GCM10022388_16110</name>
</gene>
<evidence type="ECO:0000313" key="3">
    <source>
        <dbReference type="Proteomes" id="UP001500426"/>
    </source>
</evidence>
<feature type="signal peptide" evidence="1">
    <location>
        <begin position="1"/>
        <end position="22"/>
    </location>
</feature>
<dbReference type="RefSeq" id="WP_345093350.1">
    <property type="nucleotide sequence ID" value="NZ_BAABCS010000016.1"/>
</dbReference>
<reference evidence="3" key="1">
    <citation type="journal article" date="2019" name="Int. J. Syst. Evol. Microbiol.">
        <title>The Global Catalogue of Microorganisms (GCM) 10K type strain sequencing project: providing services to taxonomists for standard genome sequencing and annotation.</title>
        <authorList>
            <consortium name="The Broad Institute Genomics Platform"/>
            <consortium name="The Broad Institute Genome Sequencing Center for Infectious Disease"/>
            <person name="Wu L."/>
            <person name="Ma J."/>
        </authorList>
    </citation>
    <scope>NUCLEOTIDE SEQUENCE [LARGE SCALE GENOMIC DNA]</scope>
    <source>
        <strain evidence="3">JCM 17068</strain>
    </source>
</reference>
<dbReference type="Proteomes" id="UP001500426">
    <property type="component" value="Unassembled WGS sequence"/>
</dbReference>
<dbReference type="InterPro" id="IPR025634">
    <property type="entry name" value="DUF4292"/>
</dbReference>
<evidence type="ECO:0000256" key="1">
    <source>
        <dbReference type="SAM" id="SignalP"/>
    </source>
</evidence>